<sequence length="263" mass="29416">MSNSKSVVVGGESLLTSVYRSLNAPHLKPCLQRSSESSIAFLRYDLAISPKASKKSKKGITHKIKKGILKKNSVVNKRKIYDPRISKRVDIQLNKCEQNPIGSRKEPRTYNQQCGIVQESHSEDEATDSEESVSSNDSKNEDNEEIGTEVLPPTYESVTEANDTKISQKLTWDASTANFTKEKQIEKESHEVLTFDALSNYGTAYDESLSTSVLNRGQSMKPGMLLIYLNGKLLYSGYPFPSYGCKREDFMEFVSSVTGVKYI</sequence>
<keyword evidence="2" id="KW-1185">Reference proteome</keyword>
<feature type="region of interest" description="Disordered" evidence="1">
    <location>
        <begin position="118"/>
        <end position="155"/>
    </location>
</feature>
<dbReference type="KEGG" id="hazt:125177912"/>
<proteinExistence type="predicted"/>
<dbReference type="Proteomes" id="UP000694843">
    <property type="component" value="Unplaced"/>
</dbReference>
<dbReference type="AlphaFoldDB" id="A0A979FJW3"/>
<accession>A0A979FJW3</accession>
<organism evidence="2 3">
    <name type="scientific">Hyalella azteca</name>
    <name type="common">Amphipod</name>
    <dbReference type="NCBI Taxonomy" id="294128"/>
    <lineage>
        <taxon>Eukaryota</taxon>
        <taxon>Metazoa</taxon>
        <taxon>Ecdysozoa</taxon>
        <taxon>Arthropoda</taxon>
        <taxon>Crustacea</taxon>
        <taxon>Multicrustacea</taxon>
        <taxon>Malacostraca</taxon>
        <taxon>Eumalacostraca</taxon>
        <taxon>Peracarida</taxon>
        <taxon>Amphipoda</taxon>
        <taxon>Senticaudata</taxon>
        <taxon>Talitrida</taxon>
        <taxon>Talitroidea</taxon>
        <taxon>Hyalellidae</taxon>
        <taxon>Hyalella</taxon>
    </lineage>
</organism>
<evidence type="ECO:0000256" key="1">
    <source>
        <dbReference type="SAM" id="MobiDB-lite"/>
    </source>
</evidence>
<protein>
    <submittedName>
        <fullName evidence="3">Uncharacterized protein LOC125177912</fullName>
    </submittedName>
</protein>
<name>A0A979FJW3_HYAAZ</name>
<gene>
    <name evidence="3" type="primary">LOC125177912</name>
</gene>
<dbReference type="RefSeq" id="XP_047736515.1">
    <property type="nucleotide sequence ID" value="XM_047880559.1"/>
</dbReference>
<evidence type="ECO:0000313" key="2">
    <source>
        <dbReference type="Proteomes" id="UP000694843"/>
    </source>
</evidence>
<evidence type="ECO:0000313" key="3">
    <source>
        <dbReference type="RefSeq" id="XP_047736515.1"/>
    </source>
</evidence>
<dbReference type="GeneID" id="125177912"/>
<dbReference type="OrthoDB" id="6351677at2759"/>
<reference evidence="3" key="1">
    <citation type="submission" date="2025-08" db="UniProtKB">
        <authorList>
            <consortium name="RefSeq"/>
        </authorList>
    </citation>
    <scope>IDENTIFICATION</scope>
    <source>
        <tissue evidence="3">Whole organism</tissue>
    </source>
</reference>